<gene>
    <name evidence="3" type="ORF">GJV77_07445</name>
</gene>
<organism evidence="3 4">
    <name type="scientific">Myroides pelagicus</name>
    <dbReference type="NCBI Taxonomy" id="270914"/>
    <lineage>
        <taxon>Bacteria</taxon>
        <taxon>Pseudomonadati</taxon>
        <taxon>Bacteroidota</taxon>
        <taxon>Flavobacteriia</taxon>
        <taxon>Flavobacteriales</taxon>
        <taxon>Flavobacteriaceae</taxon>
        <taxon>Myroides</taxon>
    </lineage>
</organism>
<feature type="compositionally biased region" description="Low complexity" evidence="1">
    <location>
        <begin position="27"/>
        <end position="40"/>
    </location>
</feature>
<comment type="caution">
    <text evidence="3">The sequence shown here is derived from an EMBL/GenBank/DDBJ whole genome shotgun (WGS) entry which is preliminary data.</text>
</comment>
<dbReference type="AlphaFoldDB" id="A0A7K1GLM3"/>
<evidence type="ECO:0000313" key="3">
    <source>
        <dbReference type="EMBL" id="MTH29751.1"/>
    </source>
</evidence>
<dbReference type="Pfam" id="PF11827">
    <property type="entry name" value="DUF3347"/>
    <property type="match status" value="1"/>
</dbReference>
<sequence length="203" mass="22216">MRKVILAALFLSIGFVACNDKKEQKQETTQAATTEATMHHGGNHHNHPAGDAKDLNTVATKHSVVLKPVLDAYFQTKQALQNDDQTKATETGKALVQAVKAVQANLTTETAKATIAKIEAEATGIVTGDIKTQRAHFEALSHDLKGLIQEVGTDRVVYQQYCPMYEKKGGTWLSDQQELLNPLYGASMLKCGMTQEMYSPEVN</sequence>
<evidence type="ECO:0000256" key="1">
    <source>
        <dbReference type="SAM" id="MobiDB-lite"/>
    </source>
</evidence>
<evidence type="ECO:0000313" key="4">
    <source>
        <dbReference type="Proteomes" id="UP000488936"/>
    </source>
</evidence>
<dbReference type="RefSeq" id="WP_155035747.1">
    <property type="nucleotide sequence ID" value="NZ_JAYMMG010000016.1"/>
</dbReference>
<keyword evidence="4" id="KW-1185">Reference proteome</keyword>
<dbReference type="OrthoDB" id="5513217at2"/>
<dbReference type="EMBL" id="WMJY01000013">
    <property type="protein sequence ID" value="MTH29751.1"/>
    <property type="molecule type" value="Genomic_DNA"/>
</dbReference>
<name>A0A7K1GLM3_9FLAO</name>
<dbReference type="InterPro" id="IPR021782">
    <property type="entry name" value="DUF3347"/>
</dbReference>
<proteinExistence type="predicted"/>
<feature type="region of interest" description="Disordered" evidence="1">
    <location>
        <begin position="26"/>
        <end position="50"/>
    </location>
</feature>
<dbReference type="Proteomes" id="UP000488936">
    <property type="component" value="Unassembled WGS sequence"/>
</dbReference>
<dbReference type="PROSITE" id="PS51257">
    <property type="entry name" value="PROKAR_LIPOPROTEIN"/>
    <property type="match status" value="1"/>
</dbReference>
<accession>A0A7K1GLM3</accession>
<reference evidence="3 4" key="1">
    <citation type="journal article" date="2006" name="Int. J. Syst. Evol. Microbiol.">
        <title>Myroides pelagicus sp. nov., isolated from seawater in Thailand.</title>
        <authorList>
            <person name="Yoon J."/>
            <person name="Maneerat S."/>
            <person name="Kawai F."/>
            <person name="Yokota A."/>
        </authorList>
    </citation>
    <scope>NUCLEOTIDE SEQUENCE [LARGE SCALE GENOMIC DNA]</scope>
    <source>
        <strain evidence="3 4">SM1T</strain>
    </source>
</reference>
<feature type="domain" description="DUF3347" evidence="2">
    <location>
        <begin position="69"/>
        <end position="154"/>
    </location>
</feature>
<evidence type="ECO:0000259" key="2">
    <source>
        <dbReference type="Pfam" id="PF11827"/>
    </source>
</evidence>
<protein>
    <submittedName>
        <fullName evidence="3">DUF3347 domain-containing protein</fullName>
    </submittedName>
</protein>